<keyword evidence="5" id="KW-0418">Kinase</keyword>
<dbReference type="GO" id="GO:0005886">
    <property type="term" value="C:plasma membrane"/>
    <property type="evidence" value="ECO:0007669"/>
    <property type="project" value="TreeGrafter"/>
</dbReference>
<keyword evidence="9" id="KW-1185">Reference proteome</keyword>
<protein>
    <recommendedName>
        <fullName evidence="2">histidine kinase</fullName>
        <ecNumber evidence="2">2.7.13.3</ecNumber>
    </recommendedName>
</protein>
<evidence type="ECO:0000256" key="2">
    <source>
        <dbReference type="ARBA" id="ARBA00012438"/>
    </source>
</evidence>
<evidence type="ECO:0000313" key="9">
    <source>
        <dbReference type="Proteomes" id="UP000092574"/>
    </source>
</evidence>
<evidence type="ECO:0000259" key="7">
    <source>
        <dbReference type="Pfam" id="PF02518"/>
    </source>
</evidence>
<name>A0A1C7I654_9FIRM</name>
<proteinExistence type="predicted"/>
<dbReference type="AlphaFoldDB" id="A0A1C7I654"/>
<dbReference type="InterPro" id="IPR004358">
    <property type="entry name" value="Sig_transdc_His_kin-like_C"/>
</dbReference>
<dbReference type="EC" id="2.7.13.3" evidence="2"/>
<dbReference type="GO" id="GO:0016036">
    <property type="term" value="P:cellular response to phosphate starvation"/>
    <property type="evidence" value="ECO:0007669"/>
    <property type="project" value="TreeGrafter"/>
</dbReference>
<dbReference type="PANTHER" id="PTHR45453:SF1">
    <property type="entry name" value="PHOSPHATE REGULON SENSOR PROTEIN PHOR"/>
    <property type="match status" value="1"/>
</dbReference>
<evidence type="ECO:0000313" key="8">
    <source>
        <dbReference type="EMBL" id="ANU74488.2"/>
    </source>
</evidence>
<dbReference type="EMBL" id="CP015405">
    <property type="protein sequence ID" value="ANU74488.2"/>
    <property type="molecule type" value="Genomic_DNA"/>
</dbReference>
<dbReference type="STRING" id="1796616.A4V09_01120"/>
<dbReference type="SUPFAM" id="SSF55874">
    <property type="entry name" value="ATPase domain of HSP90 chaperone/DNA topoisomerase II/histidine kinase"/>
    <property type="match status" value="1"/>
</dbReference>
<dbReference type="InterPro" id="IPR003594">
    <property type="entry name" value="HATPase_dom"/>
</dbReference>
<dbReference type="GO" id="GO:0000155">
    <property type="term" value="F:phosphorelay sensor kinase activity"/>
    <property type="evidence" value="ECO:0007669"/>
    <property type="project" value="TreeGrafter"/>
</dbReference>
<keyword evidence="6" id="KW-0902">Two-component regulatory system</keyword>
<keyword evidence="4" id="KW-0808">Transferase</keyword>
<comment type="catalytic activity">
    <reaction evidence="1">
        <text>ATP + protein L-histidine = ADP + protein N-phospho-L-histidine.</text>
        <dbReference type="EC" id="2.7.13.3"/>
    </reaction>
</comment>
<dbReference type="InterPro" id="IPR050351">
    <property type="entry name" value="BphY/WalK/GraS-like"/>
</dbReference>
<dbReference type="PRINTS" id="PR00344">
    <property type="entry name" value="BCTRLSENSOR"/>
</dbReference>
<dbReference type="Gene3D" id="3.30.565.10">
    <property type="entry name" value="Histidine kinase-like ATPase, C-terminal domain"/>
    <property type="match status" value="1"/>
</dbReference>
<gene>
    <name evidence="8" type="ORF">A4V09_01120</name>
</gene>
<evidence type="ECO:0000256" key="6">
    <source>
        <dbReference type="ARBA" id="ARBA00023012"/>
    </source>
</evidence>
<evidence type="ECO:0000256" key="4">
    <source>
        <dbReference type="ARBA" id="ARBA00022679"/>
    </source>
</evidence>
<dbReference type="Pfam" id="PF02518">
    <property type="entry name" value="HATPase_c"/>
    <property type="match status" value="1"/>
</dbReference>
<reference evidence="8" key="1">
    <citation type="submission" date="2017-04" db="EMBL/GenBank/DDBJ databases">
        <title>Complete Genome Sequences of Twelve Strains of a Stable Defined Moderately Diverse Mouse Microbiota 2 (sDMDMm2).</title>
        <authorList>
            <person name="Uchimura Y."/>
            <person name="Wyss M."/>
            <person name="Brugiroux S."/>
            <person name="Limenitakis J.P."/>
            <person name="Stecher B."/>
            <person name="McCoy K.D."/>
            <person name="Macpherson A.J."/>
        </authorList>
    </citation>
    <scope>NUCLEOTIDE SEQUENCE</scope>
    <source>
        <strain evidence="8">YL58</strain>
    </source>
</reference>
<keyword evidence="3" id="KW-0597">Phosphoprotein</keyword>
<dbReference type="GO" id="GO:0004721">
    <property type="term" value="F:phosphoprotein phosphatase activity"/>
    <property type="evidence" value="ECO:0007669"/>
    <property type="project" value="TreeGrafter"/>
</dbReference>
<evidence type="ECO:0000256" key="3">
    <source>
        <dbReference type="ARBA" id="ARBA00022553"/>
    </source>
</evidence>
<organism evidence="8 9">
    <name type="scientific">Blautia pseudococcoides</name>
    <dbReference type="NCBI Taxonomy" id="1796616"/>
    <lineage>
        <taxon>Bacteria</taxon>
        <taxon>Bacillati</taxon>
        <taxon>Bacillota</taxon>
        <taxon>Clostridia</taxon>
        <taxon>Lachnospirales</taxon>
        <taxon>Lachnospiraceae</taxon>
        <taxon>Blautia</taxon>
    </lineage>
</organism>
<evidence type="ECO:0000256" key="1">
    <source>
        <dbReference type="ARBA" id="ARBA00000085"/>
    </source>
</evidence>
<sequence length="162" mass="18060">MKDAIIISARFYAAFGTDLKDDFYTAVNQKQLNAIEIPEGEEMAEQLLAVGESQEKAEAHADGILKLEKDLVDHMQNQDASGKIKEPKYYTPETLDEMMPREALPAGSVYRIYRADKSRSQRIPGSGLGLAVVKMILDKHGKKIQVVSELNEGSTFKIYLPV</sequence>
<dbReference type="PANTHER" id="PTHR45453">
    <property type="entry name" value="PHOSPHATE REGULON SENSOR PROTEIN PHOR"/>
    <property type="match status" value="1"/>
</dbReference>
<dbReference type="Proteomes" id="UP000092574">
    <property type="component" value="Chromosome"/>
</dbReference>
<feature type="domain" description="Histidine kinase/HSP90-like ATPase" evidence="7">
    <location>
        <begin position="99"/>
        <end position="161"/>
    </location>
</feature>
<dbReference type="KEGG" id="byl:A4V09_01120"/>
<evidence type="ECO:0000256" key="5">
    <source>
        <dbReference type="ARBA" id="ARBA00022777"/>
    </source>
</evidence>
<accession>A0A1C7I654</accession>
<dbReference type="InterPro" id="IPR036890">
    <property type="entry name" value="HATPase_C_sf"/>
</dbReference>
<dbReference type="OrthoDB" id="9813151at2"/>